<accession>A0A6G1IIV7</accession>
<sequence length="221" mass="25074">MRCPEGPRPERASRVIGRNVGLRAKRPTKGPAKPFQIPETITVLRNITNTYEVGRACGELLYSITSLVAYHLDQSADCQNEPQRASISTSEFTAAVDAYLHFLRIYDGCSERFPNGIAVDRKGRRARRKYRERYIFILETRFKNALHEALGGMMKTWTEEQIEKFNKGVDKVLSGAAWTKYPGKNVCLEAGESDWGVWLRGKCEELGIVEAKVGRRVFDDL</sequence>
<gene>
    <name evidence="1" type="ORF">K458DRAFT_481042</name>
</gene>
<dbReference type="AlphaFoldDB" id="A0A6G1IIV7"/>
<dbReference type="EMBL" id="MU005614">
    <property type="protein sequence ID" value="KAF2678177.1"/>
    <property type="molecule type" value="Genomic_DNA"/>
</dbReference>
<protein>
    <submittedName>
        <fullName evidence="1">Uncharacterized protein</fullName>
    </submittedName>
</protein>
<reference evidence="1" key="1">
    <citation type="journal article" date="2020" name="Stud. Mycol.">
        <title>101 Dothideomycetes genomes: a test case for predicting lifestyles and emergence of pathogens.</title>
        <authorList>
            <person name="Haridas S."/>
            <person name="Albert R."/>
            <person name="Binder M."/>
            <person name="Bloem J."/>
            <person name="Labutti K."/>
            <person name="Salamov A."/>
            <person name="Andreopoulos B."/>
            <person name="Baker S."/>
            <person name="Barry K."/>
            <person name="Bills G."/>
            <person name="Bluhm B."/>
            <person name="Cannon C."/>
            <person name="Castanera R."/>
            <person name="Culley D."/>
            <person name="Daum C."/>
            <person name="Ezra D."/>
            <person name="Gonzalez J."/>
            <person name="Henrissat B."/>
            <person name="Kuo A."/>
            <person name="Liang C."/>
            <person name="Lipzen A."/>
            <person name="Lutzoni F."/>
            <person name="Magnuson J."/>
            <person name="Mondo S."/>
            <person name="Nolan M."/>
            <person name="Ohm R."/>
            <person name="Pangilinan J."/>
            <person name="Park H.-J."/>
            <person name="Ramirez L."/>
            <person name="Alfaro M."/>
            <person name="Sun H."/>
            <person name="Tritt A."/>
            <person name="Yoshinaga Y."/>
            <person name="Zwiers L.-H."/>
            <person name="Turgeon B."/>
            <person name="Goodwin S."/>
            <person name="Spatafora J."/>
            <person name="Crous P."/>
            <person name="Grigoriev I."/>
        </authorList>
    </citation>
    <scope>NUCLEOTIDE SEQUENCE</scope>
    <source>
        <strain evidence="1">CBS 122367</strain>
    </source>
</reference>
<dbReference type="OrthoDB" id="3786143at2759"/>
<dbReference type="Proteomes" id="UP000799291">
    <property type="component" value="Unassembled WGS sequence"/>
</dbReference>
<evidence type="ECO:0000313" key="1">
    <source>
        <dbReference type="EMBL" id="KAF2678177.1"/>
    </source>
</evidence>
<proteinExistence type="predicted"/>
<keyword evidence="2" id="KW-1185">Reference proteome</keyword>
<name>A0A6G1IIV7_9PLEO</name>
<evidence type="ECO:0000313" key="2">
    <source>
        <dbReference type="Proteomes" id="UP000799291"/>
    </source>
</evidence>
<organism evidence="1 2">
    <name type="scientific">Lentithecium fluviatile CBS 122367</name>
    <dbReference type="NCBI Taxonomy" id="1168545"/>
    <lineage>
        <taxon>Eukaryota</taxon>
        <taxon>Fungi</taxon>
        <taxon>Dikarya</taxon>
        <taxon>Ascomycota</taxon>
        <taxon>Pezizomycotina</taxon>
        <taxon>Dothideomycetes</taxon>
        <taxon>Pleosporomycetidae</taxon>
        <taxon>Pleosporales</taxon>
        <taxon>Massarineae</taxon>
        <taxon>Lentitheciaceae</taxon>
        <taxon>Lentithecium</taxon>
    </lineage>
</organism>